<reference evidence="3 4" key="1">
    <citation type="submission" date="2020-08" db="EMBL/GenBank/DDBJ databases">
        <title>Genome sequence of Thermomonas carbonis KCTC 42013T.</title>
        <authorList>
            <person name="Hyun D.-W."/>
            <person name="Bae J.-W."/>
        </authorList>
    </citation>
    <scope>NUCLEOTIDE SEQUENCE [LARGE SCALE GENOMIC DNA]</scope>
    <source>
        <strain evidence="3 4">KCTC 42013</strain>
    </source>
</reference>
<dbReference type="Proteomes" id="UP000515804">
    <property type="component" value="Chromosome"/>
</dbReference>
<dbReference type="SUPFAM" id="SSF48452">
    <property type="entry name" value="TPR-like"/>
    <property type="match status" value="1"/>
</dbReference>
<organism evidence="3 4">
    <name type="scientific">Thermomonas carbonis</name>
    <dbReference type="NCBI Taxonomy" id="1463158"/>
    <lineage>
        <taxon>Bacteria</taxon>
        <taxon>Pseudomonadati</taxon>
        <taxon>Pseudomonadota</taxon>
        <taxon>Gammaproteobacteria</taxon>
        <taxon>Lysobacterales</taxon>
        <taxon>Lysobacteraceae</taxon>
        <taxon>Thermomonas</taxon>
    </lineage>
</organism>
<feature type="region of interest" description="Disordered" evidence="1">
    <location>
        <begin position="23"/>
        <end position="42"/>
    </location>
</feature>
<gene>
    <name evidence="3" type="ORF">H9L16_14335</name>
</gene>
<dbReference type="RefSeq" id="WP_187552325.1">
    <property type="nucleotide sequence ID" value="NZ_BMZL01000001.1"/>
</dbReference>
<evidence type="ECO:0000256" key="1">
    <source>
        <dbReference type="SAM" id="MobiDB-lite"/>
    </source>
</evidence>
<protein>
    <submittedName>
        <fullName evidence="3">DUF4034 domain-containing protein</fullName>
    </submittedName>
</protein>
<proteinExistence type="predicted"/>
<feature type="signal peptide" evidence="2">
    <location>
        <begin position="1"/>
        <end position="27"/>
    </location>
</feature>
<dbReference type="KEGG" id="tcn:H9L16_14335"/>
<name>A0A7G9SPN3_9GAMM</name>
<dbReference type="EMBL" id="CP060719">
    <property type="protein sequence ID" value="QNN69808.1"/>
    <property type="molecule type" value="Genomic_DNA"/>
</dbReference>
<dbReference type="AlphaFoldDB" id="A0A7G9SPN3"/>
<keyword evidence="4" id="KW-1185">Reference proteome</keyword>
<feature type="compositionally biased region" description="Polar residues" evidence="1">
    <location>
        <begin position="23"/>
        <end position="33"/>
    </location>
</feature>
<dbReference type="InterPro" id="IPR011990">
    <property type="entry name" value="TPR-like_helical_dom_sf"/>
</dbReference>
<sequence length="528" mass="57136">MTHRPIRITLLAFALAMPVTGCPQTQASPQVPTTEAARKPAQENAGQYTKLLARMQTADAEQDAVRRCLDYPAPPGVKWTAEIIRARCDLLAPAPTFIHDGAAAKAPADAAAKFDAGFAALMDEAHASPAMKDGRINRAVGVFSDGAALPYADKWVQHSPRSAFAHAARGASLLAKAGSTRGGAYARQTEPADLDTAAEQAQAAAEELRQAYELEPRLSAACALRTTALMLSDGNASAIAQGRTCARAHPESYFASAAWGSAAEPRWGGSQEELDEVMRFLEANRAKNPLHGTVVGKIKAYDLLVAGAIGEEDVRRLEQYASHGPSSYLLNVISTAWGELGERELWMAYLSSAVRFDFDPGDTYRNMRAQFNIVARPEWAVIDYRFLKEKYKGDPAIEGFLSQAEQNVRDGTGVAYAKSGGVRYKGDHQYKAILMSECLSFGTSDRKLEPVMENCSDRLVAEWPDDPGAWFVRARVQQHRGHAGWQEAARRYLAMADATVAGEAERIGLVTTLLEQSAGAQSQPPGQP</sequence>
<evidence type="ECO:0000256" key="2">
    <source>
        <dbReference type="SAM" id="SignalP"/>
    </source>
</evidence>
<evidence type="ECO:0000313" key="3">
    <source>
        <dbReference type="EMBL" id="QNN69808.1"/>
    </source>
</evidence>
<keyword evidence="2" id="KW-0732">Signal</keyword>
<feature type="chain" id="PRO_5028851234" evidence="2">
    <location>
        <begin position="28"/>
        <end position="528"/>
    </location>
</feature>
<evidence type="ECO:0000313" key="4">
    <source>
        <dbReference type="Proteomes" id="UP000515804"/>
    </source>
</evidence>
<accession>A0A7G9SPN3</accession>